<name>A0A841LHS6_9SPHN</name>
<feature type="transmembrane region" description="Helical" evidence="4">
    <location>
        <begin position="380"/>
        <end position="399"/>
    </location>
</feature>
<feature type="transmembrane region" description="Helical" evidence="4">
    <location>
        <begin position="171"/>
        <end position="192"/>
    </location>
</feature>
<dbReference type="PANTHER" id="PTHR11360">
    <property type="entry name" value="MONOCARBOXYLATE TRANSPORTER"/>
    <property type="match status" value="1"/>
</dbReference>
<evidence type="ECO:0000259" key="5">
    <source>
        <dbReference type="PROSITE" id="PS50850"/>
    </source>
</evidence>
<feature type="transmembrane region" description="Helical" evidence="4">
    <location>
        <begin position="49"/>
        <end position="66"/>
    </location>
</feature>
<evidence type="ECO:0000313" key="7">
    <source>
        <dbReference type="Proteomes" id="UP000538147"/>
    </source>
</evidence>
<accession>A0A841LHS6</accession>
<feature type="transmembrane region" description="Helical" evidence="4">
    <location>
        <begin position="252"/>
        <end position="273"/>
    </location>
</feature>
<keyword evidence="3 4" id="KW-0472">Membrane</keyword>
<feature type="domain" description="Major facilitator superfamily (MFS) profile" evidence="5">
    <location>
        <begin position="1"/>
        <end position="404"/>
    </location>
</feature>
<comment type="caution">
    <text evidence="6">The sequence shown here is derived from an EMBL/GenBank/DDBJ whole genome shotgun (WGS) entry which is preliminary data.</text>
</comment>
<sequence length="419" mass="43325">MGEFRKGGPVLAAGMIGVACGASPIPFNVLPAVIGPVHAELGWSFLEINLGITTFGVIASLLSPVYGGAADRWGVRPVAIASLVAFGLAFALFAVMPPTKLAWFGMWALVGLVGIGSTPVTWSRAVNMWFVQNRGLALGILLLGTSLAGIVVPQLARAAIDGAFFGSGWRAAFPTLALLPLLVALPLTLWLFREPRPEERPAGLSGADGKLLGLSLGTAVRGYRFWVIWVSIACVALAFGGAFINMVEITRLHGFTAAQGATVMSVLALGILVGRLVTGLLFDRFWAPAVLVPILAAPALSCVLLMGSGAPLGTLMAAAVLLGFAAGAESDLIAYLAGRYFGMAHYGKIYGMLYMPFGIGSAISPAIYGAVRDATGNYDAMLSVAVGLFLVGALLPLLLGRYPEAPALAPPALPPTVPA</sequence>
<dbReference type="Proteomes" id="UP000538147">
    <property type="component" value="Unassembled WGS sequence"/>
</dbReference>
<evidence type="ECO:0000256" key="2">
    <source>
        <dbReference type="ARBA" id="ARBA00022989"/>
    </source>
</evidence>
<dbReference type="GO" id="GO:0022857">
    <property type="term" value="F:transmembrane transporter activity"/>
    <property type="evidence" value="ECO:0007669"/>
    <property type="project" value="InterPro"/>
</dbReference>
<dbReference type="EMBL" id="JACIIV010000020">
    <property type="protein sequence ID" value="MBB6228518.1"/>
    <property type="molecule type" value="Genomic_DNA"/>
</dbReference>
<reference evidence="6 7" key="1">
    <citation type="submission" date="2020-08" db="EMBL/GenBank/DDBJ databases">
        <title>Genomic Encyclopedia of Type Strains, Phase IV (KMG-IV): sequencing the most valuable type-strain genomes for metagenomic binning, comparative biology and taxonomic classification.</title>
        <authorList>
            <person name="Goeker M."/>
        </authorList>
    </citation>
    <scope>NUCLEOTIDE SEQUENCE [LARGE SCALE GENOMIC DNA]</scope>
    <source>
        <strain evidence="6 7">DSM 102189</strain>
    </source>
</reference>
<keyword evidence="2 4" id="KW-1133">Transmembrane helix</keyword>
<dbReference type="Pfam" id="PF07690">
    <property type="entry name" value="MFS_1"/>
    <property type="match status" value="1"/>
</dbReference>
<dbReference type="AlphaFoldDB" id="A0A841LHS6"/>
<dbReference type="InterPro" id="IPR050327">
    <property type="entry name" value="Proton-linked_MCT"/>
</dbReference>
<feature type="transmembrane region" description="Helical" evidence="4">
    <location>
        <begin position="135"/>
        <end position="156"/>
    </location>
</feature>
<evidence type="ECO:0000313" key="6">
    <source>
        <dbReference type="EMBL" id="MBB6228518.1"/>
    </source>
</evidence>
<evidence type="ECO:0000256" key="4">
    <source>
        <dbReference type="SAM" id="Phobius"/>
    </source>
</evidence>
<evidence type="ECO:0000256" key="1">
    <source>
        <dbReference type="ARBA" id="ARBA00022692"/>
    </source>
</evidence>
<dbReference type="PROSITE" id="PS51257">
    <property type="entry name" value="PROKAR_LIPOPROTEIN"/>
    <property type="match status" value="1"/>
</dbReference>
<protein>
    <submittedName>
        <fullName evidence="6">MFS family permease</fullName>
    </submittedName>
</protein>
<organism evidence="6 7">
    <name type="scientific">Polymorphobacter multimanifer</name>
    <dbReference type="NCBI Taxonomy" id="1070431"/>
    <lineage>
        <taxon>Bacteria</taxon>
        <taxon>Pseudomonadati</taxon>
        <taxon>Pseudomonadota</taxon>
        <taxon>Alphaproteobacteria</taxon>
        <taxon>Sphingomonadales</taxon>
        <taxon>Sphingosinicellaceae</taxon>
        <taxon>Polymorphobacter</taxon>
    </lineage>
</organism>
<dbReference type="InterPro" id="IPR036259">
    <property type="entry name" value="MFS_trans_sf"/>
</dbReference>
<dbReference type="InterPro" id="IPR020846">
    <property type="entry name" value="MFS_dom"/>
</dbReference>
<dbReference type="Gene3D" id="1.20.1250.20">
    <property type="entry name" value="MFS general substrate transporter like domains"/>
    <property type="match status" value="2"/>
</dbReference>
<feature type="transmembrane region" description="Helical" evidence="4">
    <location>
        <begin position="225"/>
        <end position="246"/>
    </location>
</feature>
<dbReference type="InterPro" id="IPR011701">
    <property type="entry name" value="MFS"/>
</dbReference>
<dbReference type="SUPFAM" id="SSF103473">
    <property type="entry name" value="MFS general substrate transporter"/>
    <property type="match status" value="1"/>
</dbReference>
<feature type="transmembrane region" description="Helical" evidence="4">
    <location>
        <begin position="102"/>
        <end position="123"/>
    </location>
</feature>
<dbReference type="RefSeq" id="WP_207792352.1">
    <property type="nucleotide sequence ID" value="NZ_JACIIV010000020.1"/>
</dbReference>
<dbReference type="PROSITE" id="PS50850">
    <property type="entry name" value="MFS"/>
    <property type="match status" value="1"/>
</dbReference>
<gene>
    <name evidence="6" type="ORF">FHS79_002708</name>
</gene>
<keyword evidence="1 4" id="KW-0812">Transmembrane</keyword>
<feature type="transmembrane region" description="Helical" evidence="4">
    <location>
        <begin position="312"/>
        <end position="337"/>
    </location>
</feature>
<dbReference type="PANTHER" id="PTHR11360:SF284">
    <property type="entry name" value="EG:103B4.3 PROTEIN-RELATED"/>
    <property type="match status" value="1"/>
</dbReference>
<feature type="transmembrane region" description="Helical" evidence="4">
    <location>
        <begin position="78"/>
        <end position="96"/>
    </location>
</feature>
<feature type="transmembrane region" description="Helical" evidence="4">
    <location>
        <begin position="349"/>
        <end position="368"/>
    </location>
</feature>
<keyword evidence="7" id="KW-1185">Reference proteome</keyword>
<proteinExistence type="predicted"/>
<evidence type="ECO:0000256" key="3">
    <source>
        <dbReference type="ARBA" id="ARBA00023136"/>
    </source>
</evidence>
<feature type="transmembrane region" description="Helical" evidence="4">
    <location>
        <begin position="285"/>
        <end position="306"/>
    </location>
</feature>